<evidence type="ECO:0000256" key="1">
    <source>
        <dbReference type="ARBA" id="ARBA00001917"/>
    </source>
</evidence>
<comment type="similarity">
    <text evidence="5">Belongs to the SsuE family. Isf subfamily.</text>
</comment>
<evidence type="ECO:0000256" key="4">
    <source>
        <dbReference type="ARBA" id="ARBA00022643"/>
    </source>
</evidence>
<keyword evidence="3" id="KW-0285">Flavoprotein</keyword>
<dbReference type="GeneID" id="14308229"/>
<dbReference type="eggNOG" id="arCOG02578">
    <property type="taxonomic scope" value="Archaea"/>
</dbReference>
<evidence type="ECO:0000256" key="3">
    <source>
        <dbReference type="ARBA" id="ARBA00022630"/>
    </source>
</evidence>
<evidence type="ECO:0000256" key="5">
    <source>
        <dbReference type="ARBA" id="ARBA00038292"/>
    </source>
</evidence>
<reference evidence="8" key="1">
    <citation type="submission" date="2011-12" db="EMBL/GenBank/DDBJ databases">
        <title>Complete sequence of Methanoregula formicicum SMSP.</title>
        <authorList>
            <person name="Lucas S."/>
            <person name="Han J."/>
            <person name="Lapidus A."/>
            <person name="Cheng J.-F."/>
            <person name="Goodwin L."/>
            <person name="Pitluck S."/>
            <person name="Peters L."/>
            <person name="Ovchinnikova G."/>
            <person name="Teshima H."/>
            <person name="Detter J.C."/>
            <person name="Han C."/>
            <person name="Tapia R."/>
            <person name="Land M."/>
            <person name="Hauser L."/>
            <person name="Kyrpides N."/>
            <person name="Ivanova N."/>
            <person name="Pagani I."/>
            <person name="Imachi H."/>
            <person name="Tamaki H."/>
            <person name="Sekiguchi Y."/>
            <person name="Kamagata Y."/>
            <person name="Cadillo-Quiroz H."/>
            <person name="Zinder S."/>
            <person name="Liu W.-T."/>
            <person name="Woyke T."/>
        </authorList>
    </citation>
    <scope>NUCLEOTIDE SEQUENCE [LARGE SCALE GENOMIC DNA]</scope>
    <source>
        <strain evidence="8">DSM 22288 / NBRC 105244 / SMSP</strain>
    </source>
</reference>
<dbReference type="Gene3D" id="3.40.50.360">
    <property type="match status" value="1"/>
</dbReference>
<dbReference type="PANTHER" id="PTHR43278:SF1">
    <property type="entry name" value="IRON-SULFUR FLAVOPROTEIN MJ1083"/>
    <property type="match status" value="1"/>
</dbReference>
<feature type="domain" description="NADPH-dependent FMN reductase-like" evidence="6">
    <location>
        <begin position="27"/>
        <end position="186"/>
    </location>
</feature>
<dbReference type="SUPFAM" id="SSF52218">
    <property type="entry name" value="Flavoproteins"/>
    <property type="match status" value="1"/>
</dbReference>
<protein>
    <submittedName>
        <fullName evidence="7">Multimeric flavodoxin WrbA</fullName>
    </submittedName>
</protein>
<proteinExistence type="inferred from homology"/>
<dbReference type="PANTHER" id="PTHR43278">
    <property type="entry name" value="NAD(P)H-DEPENDENT FMN-CONTAINING OXIDOREDUCTASE YWQN-RELATED"/>
    <property type="match status" value="1"/>
</dbReference>
<dbReference type="InterPro" id="IPR005025">
    <property type="entry name" value="FMN_Rdtase-like_dom"/>
</dbReference>
<evidence type="ECO:0000259" key="6">
    <source>
        <dbReference type="Pfam" id="PF03358"/>
    </source>
</evidence>
<evidence type="ECO:0000313" key="8">
    <source>
        <dbReference type="Proteomes" id="UP000010824"/>
    </source>
</evidence>
<evidence type="ECO:0000256" key="2">
    <source>
        <dbReference type="ARBA" id="ARBA00001966"/>
    </source>
</evidence>
<keyword evidence="8" id="KW-1185">Reference proteome</keyword>
<dbReference type="InParanoid" id="L0HHR4"/>
<dbReference type="InterPro" id="IPR029039">
    <property type="entry name" value="Flavoprotein-like_sf"/>
</dbReference>
<sequence>MPAPLVGRKFGINIIPVPDKEVCKKIRVLGLSGSSRQQPVMSKSEALLDKALAQYREFGCTTEFIRLKDLKIYECEGNYSENPAYCTYPCQSSMKYEDDEMQKVYDAVLACDILILATPIRWNNHSSLIQKFVERMNAIENQYSWFGNRLIRNKVAGLIVIGHVDGVQHVAGNLLNFLSWVGFHIPEVAIASWVGENDEDTTKDKDLIDNNRYTQEDLSNLVLSALRLACALKQQCENEQECAGQ</sequence>
<dbReference type="KEGG" id="mfo:Metfor_1840"/>
<keyword evidence="4" id="KW-0288">FMN</keyword>
<accession>L0HHR4</accession>
<name>L0HHR4_METFS</name>
<dbReference type="HOGENOM" id="CLU_1131605_0_0_2"/>
<comment type="cofactor">
    <cofactor evidence="1">
        <name>FMN</name>
        <dbReference type="ChEBI" id="CHEBI:58210"/>
    </cofactor>
</comment>
<dbReference type="AlphaFoldDB" id="L0HHR4"/>
<dbReference type="OrthoDB" id="117907at2157"/>
<dbReference type="Pfam" id="PF03358">
    <property type="entry name" value="FMN_red"/>
    <property type="match status" value="1"/>
</dbReference>
<dbReference type="EMBL" id="CP003167">
    <property type="protein sequence ID" value="AGB02863.1"/>
    <property type="molecule type" value="Genomic_DNA"/>
</dbReference>
<comment type="cofactor">
    <cofactor evidence="2">
        <name>[4Fe-4S] cluster</name>
        <dbReference type="ChEBI" id="CHEBI:49883"/>
    </cofactor>
</comment>
<dbReference type="RefSeq" id="WP_015285826.1">
    <property type="nucleotide sequence ID" value="NC_019943.1"/>
</dbReference>
<organism evidence="7 8">
    <name type="scientific">Methanoregula formicica (strain DSM 22288 / NBRC 105244 / SMSP)</name>
    <dbReference type="NCBI Taxonomy" id="593750"/>
    <lineage>
        <taxon>Archaea</taxon>
        <taxon>Methanobacteriati</taxon>
        <taxon>Methanobacteriota</taxon>
        <taxon>Stenosarchaea group</taxon>
        <taxon>Methanomicrobia</taxon>
        <taxon>Methanomicrobiales</taxon>
        <taxon>Methanoregulaceae</taxon>
        <taxon>Methanoregula</taxon>
    </lineage>
</organism>
<reference evidence="7 8" key="2">
    <citation type="journal article" date="2014" name="Genome Announc.">
        <title>Complete Genome Sequence of Methanoregula formicica SMSPT, a Mesophilic Hydrogenotrophic Methanogen Isolated from a Methanogenic Upflow Anaerobic Sludge Blanket Reactor.</title>
        <authorList>
            <person name="Yamamoto K."/>
            <person name="Tamaki H."/>
            <person name="Cadillo-Quiroz H."/>
            <person name="Imachi H."/>
            <person name="Kyrpides N."/>
            <person name="Woyke T."/>
            <person name="Goodwin L."/>
            <person name="Zinder S.H."/>
            <person name="Kamagata Y."/>
            <person name="Liu W.T."/>
        </authorList>
    </citation>
    <scope>NUCLEOTIDE SEQUENCE [LARGE SCALE GENOMIC DNA]</scope>
    <source>
        <strain evidence="8">DSM 22288 / NBRC 105244 / SMSP</strain>
    </source>
</reference>
<dbReference type="InterPro" id="IPR051796">
    <property type="entry name" value="ISF_SsuE-like"/>
</dbReference>
<dbReference type="GO" id="GO:0016491">
    <property type="term" value="F:oxidoreductase activity"/>
    <property type="evidence" value="ECO:0007669"/>
    <property type="project" value="InterPro"/>
</dbReference>
<dbReference type="STRING" id="593750.Metfor_1840"/>
<dbReference type="Proteomes" id="UP000010824">
    <property type="component" value="Chromosome"/>
</dbReference>
<gene>
    <name evidence="7" type="ordered locus">Metfor_1840</name>
</gene>
<evidence type="ECO:0000313" key="7">
    <source>
        <dbReference type="EMBL" id="AGB02863.1"/>
    </source>
</evidence>